<proteinExistence type="predicted"/>
<dbReference type="AlphaFoldDB" id="A0A8J8T8H7"/>
<comment type="caution">
    <text evidence="3">The sequence shown here is derived from an EMBL/GenBank/DDBJ whole genome shotgun (WGS) entry which is preliminary data.</text>
</comment>
<accession>A0A8J8T8H7</accession>
<dbReference type="Proteomes" id="UP000785679">
    <property type="component" value="Unassembled WGS sequence"/>
</dbReference>
<evidence type="ECO:0000256" key="2">
    <source>
        <dbReference type="SAM" id="MobiDB-lite"/>
    </source>
</evidence>
<evidence type="ECO:0000313" key="4">
    <source>
        <dbReference type="Proteomes" id="UP000785679"/>
    </source>
</evidence>
<name>A0A8J8T8H7_HALGN</name>
<sequence length="426" mass="49582">MMNMPRHSLLSSQHPSSKVLVNPQQRPMTPVQAYSNFQPIPMGGFPYMQPSNFLRQKAEGVPSNRSMSPQYITPMQLPTQMQNKERVKTVLSTQQSSPKQVNVEVSGGLTIHGLERQMMFINEPSIQQRSSCNEGEFMKHLYKVHQRCMAFHNHPNSPDRSNILPLSDHQQKQSGFSELYPRDYSRFKDSIHTKLLSFDETLQQLRQSLLSSDKQVSDILSKLDQDRDQLKLLLTDVTQIFQFFTQRVLEIQSHHDKVIKTKELMEKELKMESSAIKSQKLQLVRIIEDLTVQLKQTRVERQELAHANDLVIRHQQVKKELEITQMELGVQKKIAEEQEQQIRRVNETNMLYRAENEKLKEVVTDLDEQVQKKDFQLFNVIQENGELSEKLREYVSRFESGESAKDKIIAKLKQQIRGAALQEESN</sequence>
<organism evidence="3 4">
    <name type="scientific">Halteria grandinella</name>
    <dbReference type="NCBI Taxonomy" id="5974"/>
    <lineage>
        <taxon>Eukaryota</taxon>
        <taxon>Sar</taxon>
        <taxon>Alveolata</taxon>
        <taxon>Ciliophora</taxon>
        <taxon>Intramacronucleata</taxon>
        <taxon>Spirotrichea</taxon>
        <taxon>Stichotrichia</taxon>
        <taxon>Sporadotrichida</taxon>
        <taxon>Halteriidae</taxon>
        <taxon>Halteria</taxon>
    </lineage>
</organism>
<reference evidence="3" key="1">
    <citation type="submission" date="2019-06" db="EMBL/GenBank/DDBJ databases">
        <authorList>
            <person name="Zheng W."/>
        </authorList>
    </citation>
    <scope>NUCLEOTIDE SEQUENCE</scope>
    <source>
        <strain evidence="3">QDHG01</strain>
    </source>
</reference>
<dbReference type="EMBL" id="RRYP01001131">
    <property type="protein sequence ID" value="TNV86372.1"/>
    <property type="molecule type" value="Genomic_DNA"/>
</dbReference>
<feature type="region of interest" description="Disordered" evidence="2">
    <location>
        <begin position="1"/>
        <end position="21"/>
    </location>
</feature>
<keyword evidence="1" id="KW-0175">Coiled coil</keyword>
<feature type="coiled-coil region" evidence="1">
    <location>
        <begin position="335"/>
        <end position="369"/>
    </location>
</feature>
<evidence type="ECO:0000313" key="3">
    <source>
        <dbReference type="EMBL" id="TNV86372.1"/>
    </source>
</evidence>
<keyword evidence="4" id="KW-1185">Reference proteome</keyword>
<protein>
    <submittedName>
        <fullName evidence="3">Uncharacterized protein</fullName>
    </submittedName>
</protein>
<evidence type="ECO:0000256" key="1">
    <source>
        <dbReference type="SAM" id="Coils"/>
    </source>
</evidence>
<gene>
    <name evidence="3" type="ORF">FGO68_gene12680</name>
</gene>